<proteinExistence type="predicted"/>
<dbReference type="InterPro" id="IPR016159">
    <property type="entry name" value="Cullin_repeat-like_dom_sf"/>
</dbReference>
<gene>
    <name evidence="2" type="ORF">AMON00008_LOCUS15516</name>
</gene>
<feature type="region of interest" description="Disordered" evidence="1">
    <location>
        <begin position="91"/>
        <end position="119"/>
    </location>
</feature>
<protein>
    <submittedName>
        <fullName evidence="2">Uncharacterized protein</fullName>
    </submittedName>
</protein>
<organism evidence="2">
    <name type="scientific">Alexandrium monilatum</name>
    <dbReference type="NCBI Taxonomy" id="311494"/>
    <lineage>
        <taxon>Eukaryota</taxon>
        <taxon>Sar</taxon>
        <taxon>Alveolata</taxon>
        <taxon>Dinophyceae</taxon>
        <taxon>Gonyaulacales</taxon>
        <taxon>Pyrocystaceae</taxon>
        <taxon>Alexandrium</taxon>
    </lineage>
</organism>
<feature type="region of interest" description="Disordered" evidence="1">
    <location>
        <begin position="25"/>
        <end position="59"/>
    </location>
</feature>
<dbReference type="AlphaFoldDB" id="A0A7S4Q8Q3"/>
<feature type="compositionally biased region" description="Polar residues" evidence="1">
    <location>
        <begin position="105"/>
        <end position="114"/>
    </location>
</feature>
<evidence type="ECO:0000313" key="2">
    <source>
        <dbReference type="EMBL" id="CAE4575896.1"/>
    </source>
</evidence>
<feature type="compositionally biased region" description="Basic and acidic residues" evidence="1">
    <location>
        <begin position="37"/>
        <end position="47"/>
    </location>
</feature>
<reference evidence="2" key="1">
    <citation type="submission" date="2021-01" db="EMBL/GenBank/DDBJ databases">
        <authorList>
            <person name="Corre E."/>
            <person name="Pelletier E."/>
            <person name="Niang G."/>
            <person name="Scheremetjew M."/>
            <person name="Finn R."/>
            <person name="Kale V."/>
            <person name="Holt S."/>
            <person name="Cochrane G."/>
            <person name="Meng A."/>
            <person name="Brown T."/>
            <person name="Cohen L."/>
        </authorList>
    </citation>
    <scope>NUCLEOTIDE SEQUENCE</scope>
    <source>
        <strain evidence="2">CCMP3105</strain>
    </source>
</reference>
<name>A0A7S4Q8Q3_9DINO</name>
<sequence length="329" mass="37196">MASDSVTFGFTEINSTATKVEKAGECLQTPRSIQSPDTEKLKQRVSTERNVGLGNGPGGQIARSFFSEKGGLIVESLQGGRNRGQRLSMFQNAPSAPSQKRDLTSGASSDTPTSIGDGAEPQGMFMAILLNDMEPPTEQELQPVREHRWTFHGAMAFAKRSRSYCFFVRCLLELQRNVQLEEEGDPLEPKLANACKTFVVSQCRLRNTGVMYQLLTHFISNSSVFHEWDQFLRLAFVDERASQEVFLVPHLEQVWGRFCRFSTVLEGIFDVLNARFVWRHRLPKVGDLVLEHMKRRCFSSDIVVRNELFSQAGCRNETIKQVKYTFGLT</sequence>
<dbReference type="EMBL" id="HBNR01023205">
    <property type="protein sequence ID" value="CAE4575896.1"/>
    <property type="molecule type" value="Transcribed_RNA"/>
</dbReference>
<accession>A0A7S4Q8Q3</accession>
<evidence type="ECO:0000256" key="1">
    <source>
        <dbReference type="SAM" id="MobiDB-lite"/>
    </source>
</evidence>
<dbReference type="SUPFAM" id="SSF74788">
    <property type="entry name" value="Cullin repeat-like"/>
    <property type="match status" value="1"/>
</dbReference>